<dbReference type="Gene3D" id="1.10.510.10">
    <property type="entry name" value="Transferase(Phosphotransferase) domain 1"/>
    <property type="match status" value="1"/>
</dbReference>
<keyword evidence="1" id="KW-0723">Serine/threonine-protein kinase</keyword>
<dbReference type="InterPro" id="IPR011009">
    <property type="entry name" value="Kinase-like_dom_sf"/>
</dbReference>
<dbReference type="Proteomes" id="UP000246702">
    <property type="component" value="Unassembled WGS sequence"/>
</dbReference>
<dbReference type="GO" id="GO:0004674">
    <property type="term" value="F:protein serine/threonine kinase activity"/>
    <property type="evidence" value="ECO:0007669"/>
    <property type="project" value="UniProtKB-KW"/>
</dbReference>
<keyword evidence="2" id="KW-0808">Transferase</keyword>
<dbReference type="EMBL" id="MSFK01000005">
    <property type="protein sequence ID" value="PWY94153.1"/>
    <property type="molecule type" value="Genomic_DNA"/>
</dbReference>
<evidence type="ECO:0000256" key="1">
    <source>
        <dbReference type="ARBA" id="ARBA00022527"/>
    </source>
</evidence>
<dbReference type="SMART" id="SM00220">
    <property type="entry name" value="S_TKc"/>
    <property type="match status" value="1"/>
</dbReference>
<organism evidence="8 9">
    <name type="scientific">Aspergillus sclerotioniger CBS 115572</name>
    <dbReference type="NCBI Taxonomy" id="1450535"/>
    <lineage>
        <taxon>Eukaryota</taxon>
        <taxon>Fungi</taxon>
        <taxon>Dikarya</taxon>
        <taxon>Ascomycota</taxon>
        <taxon>Pezizomycotina</taxon>
        <taxon>Eurotiomycetes</taxon>
        <taxon>Eurotiomycetidae</taxon>
        <taxon>Eurotiales</taxon>
        <taxon>Aspergillaceae</taxon>
        <taxon>Aspergillus</taxon>
        <taxon>Aspergillus subgen. Circumdati</taxon>
    </lineage>
</organism>
<dbReference type="InterPro" id="IPR000719">
    <property type="entry name" value="Prot_kinase_dom"/>
</dbReference>
<dbReference type="OrthoDB" id="8596411at2759"/>
<protein>
    <submittedName>
        <fullName evidence="8">Kinase-like protein</fullName>
    </submittedName>
</protein>
<keyword evidence="4 8" id="KW-0418">Kinase</keyword>
<dbReference type="PANTHER" id="PTHR24345">
    <property type="entry name" value="SERINE/THREONINE-PROTEIN KINASE PLK"/>
    <property type="match status" value="1"/>
</dbReference>
<evidence type="ECO:0000313" key="8">
    <source>
        <dbReference type="EMBL" id="PWY94153.1"/>
    </source>
</evidence>
<dbReference type="PANTHER" id="PTHR24345:SF0">
    <property type="entry name" value="CELL CYCLE SERINE_THREONINE-PROTEIN KINASE CDC5_MSD2"/>
    <property type="match status" value="1"/>
</dbReference>
<sequence length="515" mass="59030">MTTNPGSLSQLGWSSEFLDLVRDLTCEQSMTTENHRASYPWIYDWPPSLATVIHDLLDPQSELAANQPRLHEILVRRYSASMKARQEDREVSKCSHLFTNGEHRTDSYEYQYHIHAHGSTVADHDGNLAAAITYYANLCPDIKDNFVIRGILGIGSYGAVFLAHKSEDKSNKLYAIKVEPLTTINASVNPVPYYGNPPSLAPLYYPEDLRLRYIPIEAFILLLVNGFDRFLKLDSVYSHQNFSAMVMEAQIDQEAQSRPYDPSGSIHDWLKEAKNQAVCNGAKLINRKQTSLNEIQACKVASHLFEAIAYLHDMGICNTDLSHGNYLVDEQLNTRMIDLGLLHFGVNDQDFSMHKTAYIPSYERSMTPELAIELTKSHWLRKFENQVEASVDIPHDVRQLTCWQLATIIYELLHGFAPWEEKEWDELIGGITEYMAHGIDYRRLGKVRERRGRIINEDLPISENLSQDCVDALRMMFVKNPEERPSIEMMATFPWFGQWTSHSPEEFQRPPFPPS</sequence>
<keyword evidence="5 6" id="KW-0067">ATP-binding</keyword>
<accession>A0A317X6E6</accession>
<feature type="binding site" evidence="6">
    <location>
        <position position="177"/>
    </location>
    <ligand>
        <name>ATP</name>
        <dbReference type="ChEBI" id="CHEBI:30616"/>
    </ligand>
</feature>
<name>A0A317X6E6_9EURO</name>
<dbReference type="RefSeq" id="XP_025470914.1">
    <property type="nucleotide sequence ID" value="XM_025613136.1"/>
</dbReference>
<evidence type="ECO:0000256" key="5">
    <source>
        <dbReference type="ARBA" id="ARBA00022840"/>
    </source>
</evidence>
<dbReference type="STRING" id="1450535.A0A317X6E6"/>
<evidence type="ECO:0000256" key="6">
    <source>
        <dbReference type="PROSITE-ProRule" id="PRU10141"/>
    </source>
</evidence>
<feature type="domain" description="Protein kinase" evidence="7">
    <location>
        <begin position="146"/>
        <end position="496"/>
    </location>
</feature>
<dbReference type="AlphaFoldDB" id="A0A317X6E6"/>
<gene>
    <name evidence="8" type="ORF">BO94DRAFT_543405</name>
</gene>
<dbReference type="Pfam" id="PF00069">
    <property type="entry name" value="Pkinase"/>
    <property type="match status" value="1"/>
</dbReference>
<evidence type="ECO:0000256" key="4">
    <source>
        <dbReference type="ARBA" id="ARBA00022777"/>
    </source>
</evidence>
<evidence type="ECO:0000313" key="9">
    <source>
        <dbReference type="Proteomes" id="UP000246702"/>
    </source>
</evidence>
<comment type="caution">
    <text evidence="8">The sequence shown here is derived from an EMBL/GenBank/DDBJ whole genome shotgun (WGS) entry which is preliminary data.</text>
</comment>
<keyword evidence="3 6" id="KW-0547">Nucleotide-binding</keyword>
<dbReference type="PROSITE" id="PS00107">
    <property type="entry name" value="PROTEIN_KINASE_ATP"/>
    <property type="match status" value="1"/>
</dbReference>
<reference evidence="8 9" key="1">
    <citation type="submission" date="2016-12" db="EMBL/GenBank/DDBJ databases">
        <title>The genomes of Aspergillus section Nigri reveals drivers in fungal speciation.</title>
        <authorList>
            <consortium name="DOE Joint Genome Institute"/>
            <person name="Vesth T.C."/>
            <person name="Nybo J."/>
            <person name="Theobald S."/>
            <person name="Brandl J."/>
            <person name="Frisvad J.C."/>
            <person name="Nielsen K.F."/>
            <person name="Lyhne E.K."/>
            <person name="Kogle M.E."/>
            <person name="Kuo A."/>
            <person name="Riley R."/>
            <person name="Clum A."/>
            <person name="Nolan M."/>
            <person name="Lipzen A."/>
            <person name="Salamov A."/>
            <person name="Henrissat B."/>
            <person name="Wiebenga A."/>
            <person name="De Vries R.P."/>
            <person name="Grigoriev I.V."/>
            <person name="Mortensen U.H."/>
            <person name="Andersen M.R."/>
            <person name="Baker S.E."/>
        </authorList>
    </citation>
    <scope>NUCLEOTIDE SEQUENCE [LARGE SCALE GENOMIC DNA]</scope>
    <source>
        <strain evidence="8 9">CBS 115572</strain>
    </source>
</reference>
<dbReference type="GO" id="GO:0005634">
    <property type="term" value="C:nucleus"/>
    <property type="evidence" value="ECO:0007669"/>
    <property type="project" value="TreeGrafter"/>
</dbReference>
<dbReference type="SUPFAM" id="SSF56112">
    <property type="entry name" value="Protein kinase-like (PK-like)"/>
    <property type="match status" value="1"/>
</dbReference>
<dbReference type="GeneID" id="37115279"/>
<evidence type="ECO:0000256" key="3">
    <source>
        <dbReference type="ARBA" id="ARBA00022741"/>
    </source>
</evidence>
<evidence type="ECO:0000256" key="2">
    <source>
        <dbReference type="ARBA" id="ARBA00022679"/>
    </source>
</evidence>
<dbReference type="InterPro" id="IPR017441">
    <property type="entry name" value="Protein_kinase_ATP_BS"/>
</dbReference>
<evidence type="ECO:0000259" key="7">
    <source>
        <dbReference type="PROSITE" id="PS50011"/>
    </source>
</evidence>
<keyword evidence="9" id="KW-1185">Reference proteome</keyword>
<proteinExistence type="predicted"/>
<dbReference type="GO" id="GO:0005524">
    <property type="term" value="F:ATP binding"/>
    <property type="evidence" value="ECO:0007669"/>
    <property type="project" value="UniProtKB-UniRule"/>
</dbReference>
<dbReference type="PROSITE" id="PS50011">
    <property type="entry name" value="PROTEIN_KINASE_DOM"/>
    <property type="match status" value="1"/>
</dbReference>